<name>A0A9P4V9A1_9PLEO</name>
<keyword evidence="2" id="KW-0472">Membrane</keyword>
<evidence type="ECO:0000256" key="1">
    <source>
        <dbReference type="SAM" id="MobiDB-lite"/>
    </source>
</evidence>
<keyword evidence="3" id="KW-0732">Signal</keyword>
<dbReference type="AlphaFoldDB" id="A0A9P4V9A1"/>
<evidence type="ECO:0008006" key="6">
    <source>
        <dbReference type="Google" id="ProtNLM"/>
    </source>
</evidence>
<feature type="compositionally biased region" description="Low complexity" evidence="1">
    <location>
        <begin position="162"/>
        <end position="177"/>
    </location>
</feature>
<evidence type="ECO:0000313" key="5">
    <source>
        <dbReference type="Proteomes" id="UP000799444"/>
    </source>
</evidence>
<dbReference type="OrthoDB" id="4347164at2759"/>
<feature type="region of interest" description="Disordered" evidence="1">
    <location>
        <begin position="158"/>
        <end position="177"/>
    </location>
</feature>
<sequence length="303" mass="31553">MSSCSIAIGVLLRLLALALPGTVIAQTRTSSVAVALITDPGFMGYTSKSDKWSANFCPKSSTWSHTSTWARCCPTATSKGACSIWTSCIGQSIIIAQGGRNATCSGANPTCRTAVVSEDENDQSPLSYVGCGSVNWTAYRTPPAAVIKTLTSIATNIEDENAPSATDSTNPTSDSNSSSSNAWIAGAVLGPLGFAIIAGLLVYIWRLKKAGQQDDSTMPMMGDPNAGFGQGQSYDPRGSFPDYQQSYDAQPHSYFAGVAKMPSYTDASMTGTPIAPIELGAVSAPIEVSAEPPSPDAHRSSRG</sequence>
<feature type="transmembrane region" description="Helical" evidence="2">
    <location>
        <begin position="182"/>
        <end position="205"/>
    </location>
</feature>
<comment type="caution">
    <text evidence="4">The sequence shown here is derived from an EMBL/GenBank/DDBJ whole genome shotgun (WGS) entry which is preliminary data.</text>
</comment>
<reference evidence="4" key="1">
    <citation type="journal article" date="2020" name="Stud. Mycol.">
        <title>101 Dothideomycetes genomes: a test case for predicting lifestyles and emergence of pathogens.</title>
        <authorList>
            <person name="Haridas S."/>
            <person name="Albert R."/>
            <person name="Binder M."/>
            <person name="Bloem J."/>
            <person name="Labutti K."/>
            <person name="Salamov A."/>
            <person name="Andreopoulos B."/>
            <person name="Baker S."/>
            <person name="Barry K."/>
            <person name="Bills G."/>
            <person name="Bluhm B."/>
            <person name="Cannon C."/>
            <person name="Castanera R."/>
            <person name="Culley D."/>
            <person name="Daum C."/>
            <person name="Ezra D."/>
            <person name="Gonzalez J."/>
            <person name="Henrissat B."/>
            <person name="Kuo A."/>
            <person name="Liang C."/>
            <person name="Lipzen A."/>
            <person name="Lutzoni F."/>
            <person name="Magnuson J."/>
            <person name="Mondo S."/>
            <person name="Nolan M."/>
            <person name="Ohm R."/>
            <person name="Pangilinan J."/>
            <person name="Park H.-J."/>
            <person name="Ramirez L."/>
            <person name="Alfaro M."/>
            <person name="Sun H."/>
            <person name="Tritt A."/>
            <person name="Yoshinaga Y."/>
            <person name="Zwiers L.-H."/>
            <person name="Turgeon B."/>
            <person name="Goodwin S."/>
            <person name="Spatafora J."/>
            <person name="Crous P."/>
            <person name="Grigoriev I."/>
        </authorList>
    </citation>
    <scope>NUCLEOTIDE SEQUENCE</scope>
    <source>
        <strain evidence="4">CBS 125425</strain>
    </source>
</reference>
<evidence type="ECO:0000313" key="4">
    <source>
        <dbReference type="EMBL" id="KAF2741193.1"/>
    </source>
</evidence>
<organism evidence="4 5">
    <name type="scientific">Polyplosphaeria fusca</name>
    <dbReference type="NCBI Taxonomy" id="682080"/>
    <lineage>
        <taxon>Eukaryota</taxon>
        <taxon>Fungi</taxon>
        <taxon>Dikarya</taxon>
        <taxon>Ascomycota</taxon>
        <taxon>Pezizomycotina</taxon>
        <taxon>Dothideomycetes</taxon>
        <taxon>Pleosporomycetidae</taxon>
        <taxon>Pleosporales</taxon>
        <taxon>Tetraplosphaeriaceae</taxon>
        <taxon>Polyplosphaeria</taxon>
    </lineage>
</organism>
<accession>A0A9P4V9A1</accession>
<keyword evidence="2" id="KW-0812">Transmembrane</keyword>
<dbReference type="EMBL" id="ML996098">
    <property type="protein sequence ID" value="KAF2741193.1"/>
    <property type="molecule type" value="Genomic_DNA"/>
</dbReference>
<feature type="chain" id="PRO_5040213894" description="Mid2 domain-containing protein" evidence="3">
    <location>
        <begin position="26"/>
        <end position="303"/>
    </location>
</feature>
<keyword evidence="2" id="KW-1133">Transmembrane helix</keyword>
<evidence type="ECO:0000256" key="3">
    <source>
        <dbReference type="SAM" id="SignalP"/>
    </source>
</evidence>
<feature type="signal peptide" evidence="3">
    <location>
        <begin position="1"/>
        <end position="25"/>
    </location>
</feature>
<gene>
    <name evidence="4" type="ORF">EJ04DRAFT_117000</name>
</gene>
<keyword evidence="5" id="KW-1185">Reference proteome</keyword>
<evidence type="ECO:0000256" key="2">
    <source>
        <dbReference type="SAM" id="Phobius"/>
    </source>
</evidence>
<dbReference type="Proteomes" id="UP000799444">
    <property type="component" value="Unassembled WGS sequence"/>
</dbReference>
<proteinExistence type="predicted"/>
<protein>
    <recommendedName>
        <fullName evidence="6">Mid2 domain-containing protein</fullName>
    </recommendedName>
</protein>